<dbReference type="SUPFAM" id="SSF53850">
    <property type="entry name" value="Periplasmic binding protein-like II"/>
    <property type="match status" value="1"/>
</dbReference>
<evidence type="ECO:0000313" key="6">
    <source>
        <dbReference type="EMBL" id="MBF7956636.1"/>
    </source>
</evidence>
<dbReference type="PROSITE" id="PS50931">
    <property type="entry name" value="HTH_LYSR"/>
    <property type="match status" value="1"/>
</dbReference>
<name>A0ABS0DRZ2_9GAMM</name>
<organism evidence="6 7">
    <name type="scientific">Rahnella victoriana</name>
    <dbReference type="NCBI Taxonomy" id="1510570"/>
    <lineage>
        <taxon>Bacteria</taxon>
        <taxon>Pseudomonadati</taxon>
        <taxon>Pseudomonadota</taxon>
        <taxon>Gammaproteobacteria</taxon>
        <taxon>Enterobacterales</taxon>
        <taxon>Yersiniaceae</taxon>
        <taxon>Rahnella</taxon>
    </lineage>
</organism>
<dbReference type="InterPro" id="IPR036388">
    <property type="entry name" value="WH-like_DNA-bd_sf"/>
</dbReference>
<dbReference type="Pfam" id="PF00126">
    <property type="entry name" value="HTH_1"/>
    <property type="match status" value="1"/>
</dbReference>
<proteinExistence type="inferred from homology"/>
<evidence type="ECO:0000256" key="2">
    <source>
        <dbReference type="ARBA" id="ARBA00023015"/>
    </source>
</evidence>
<evidence type="ECO:0000259" key="5">
    <source>
        <dbReference type="PROSITE" id="PS50931"/>
    </source>
</evidence>
<dbReference type="Gene3D" id="3.40.190.10">
    <property type="entry name" value="Periplasmic binding protein-like II"/>
    <property type="match status" value="2"/>
</dbReference>
<accession>A0ABS0DRZ2</accession>
<dbReference type="InterPro" id="IPR005119">
    <property type="entry name" value="LysR_subst-bd"/>
</dbReference>
<dbReference type="RefSeq" id="WP_119822613.1">
    <property type="nucleotide sequence ID" value="NZ_CBCSED010000003.1"/>
</dbReference>
<sequence length="293" mass="31745">MAKRPLTFDAEALRTFVTGIELGSFVLAADRLGRSTSAVSAQLKKLEQQAGTELVQKSGRHLILTGRGEVMMSYARRLLSLNDELSAALLASSLSGSLNLGMQEDFGETLLPAILGTFTRAHPQVQVSASITRNQQLLDGIRHNEFDLAVCWQGDDAPLFPSSQSLGRIPLRWIGPENFALKHYQESGEPLPLLVFEAPCLMRSAATAALDKAGIPWRIAFTSRSLSGIWAAMSAGLGITVRTDFGKPAAVRLLNELPEPGEVGISLHQSQMQPGDAARYLTQAITDFFATRQ</sequence>
<dbReference type="Pfam" id="PF03466">
    <property type="entry name" value="LysR_substrate"/>
    <property type="match status" value="1"/>
</dbReference>
<comment type="caution">
    <text evidence="6">The sequence shown here is derived from an EMBL/GenBank/DDBJ whole genome shotgun (WGS) entry which is preliminary data.</text>
</comment>
<dbReference type="SUPFAM" id="SSF46785">
    <property type="entry name" value="Winged helix' DNA-binding domain"/>
    <property type="match status" value="1"/>
</dbReference>
<feature type="domain" description="HTH lysR-type" evidence="5">
    <location>
        <begin position="8"/>
        <end position="65"/>
    </location>
</feature>
<evidence type="ECO:0000256" key="3">
    <source>
        <dbReference type="ARBA" id="ARBA00023125"/>
    </source>
</evidence>
<protein>
    <submittedName>
        <fullName evidence="6">LysR family transcriptional regulator</fullName>
    </submittedName>
</protein>
<dbReference type="InterPro" id="IPR036390">
    <property type="entry name" value="WH_DNA-bd_sf"/>
</dbReference>
<dbReference type="PANTHER" id="PTHR30579:SF7">
    <property type="entry name" value="HTH-TYPE TRANSCRIPTIONAL REGULATOR LRHA-RELATED"/>
    <property type="match status" value="1"/>
</dbReference>
<keyword evidence="7" id="KW-1185">Reference proteome</keyword>
<dbReference type="InterPro" id="IPR000847">
    <property type="entry name" value="LysR_HTH_N"/>
</dbReference>
<comment type="similarity">
    <text evidence="1">Belongs to the LysR transcriptional regulatory family.</text>
</comment>
<gene>
    <name evidence="6" type="ORF">IV431_13815</name>
</gene>
<dbReference type="Gene3D" id="1.10.10.10">
    <property type="entry name" value="Winged helix-like DNA-binding domain superfamily/Winged helix DNA-binding domain"/>
    <property type="match status" value="1"/>
</dbReference>
<keyword evidence="4" id="KW-0804">Transcription</keyword>
<keyword evidence="2" id="KW-0805">Transcription regulation</keyword>
<dbReference type="InterPro" id="IPR050176">
    <property type="entry name" value="LTTR"/>
</dbReference>
<evidence type="ECO:0000256" key="4">
    <source>
        <dbReference type="ARBA" id="ARBA00023163"/>
    </source>
</evidence>
<keyword evidence="3" id="KW-0238">DNA-binding</keyword>
<dbReference type="EMBL" id="JADOBH010000002">
    <property type="protein sequence ID" value="MBF7956636.1"/>
    <property type="molecule type" value="Genomic_DNA"/>
</dbReference>
<reference evidence="6 7" key="1">
    <citation type="submission" date="2020-11" db="EMBL/GenBank/DDBJ databases">
        <title>Taxonomic investigation of Rahnella spp.</title>
        <authorList>
            <person name="Lee S.D."/>
        </authorList>
    </citation>
    <scope>NUCLEOTIDE SEQUENCE [LARGE SCALE GENOMIC DNA]</scope>
    <source>
        <strain evidence="6 7">SAP-10</strain>
    </source>
</reference>
<dbReference type="PANTHER" id="PTHR30579">
    <property type="entry name" value="TRANSCRIPTIONAL REGULATOR"/>
    <property type="match status" value="1"/>
</dbReference>
<dbReference type="Proteomes" id="UP000600307">
    <property type="component" value="Unassembled WGS sequence"/>
</dbReference>
<evidence type="ECO:0000256" key="1">
    <source>
        <dbReference type="ARBA" id="ARBA00009437"/>
    </source>
</evidence>
<evidence type="ECO:0000313" key="7">
    <source>
        <dbReference type="Proteomes" id="UP000600307"/>
    </source>
</evidence>